<dbReference type="SUPFAM" id="SSF51735">
    <property type="entry name" value="NAD(P)-binding Rossmann-fold domains"/>
    <property type="match status" value="1"/>
</dbReference>
<dbReference type="SUPFAM" id="SSF55347">
    <property type="entry name" value="Glyceraldehyde-3-phosphate dehydrogenase-like, C-terminal domain"/>
    <property type="match status" value="1"/>
</dbReference>
<dbReference type="Gene3D" id="3.40.50.720">
    <property type="entry name" value="NAD(P)-binding Rossmann-like Domain"/>
    <property type="match status" value="1"/>
</dbReference>
<dbReference type="OrthoDB" id="103047at2"/>
<dbReference type="PANTHER" id="PTHR43377">
    <property type="entry name" value="BILIVERDIN REDUCTASE A"/>
    <property type="match status" value="1"/>
</dbReference>
<name>A0A4R5CC38_9ACTN</name>
<dbReference type="Proteomes" id="UP000294513">
    <property type="component" value="Unassembled WGS sequence"/>
</dbReference>
<gene>
    <name evidence="3" type="ORF">E1298_02975</name>
</gene>
<dbReference type="InterPro" id="IPR000683">
    <property type="entry name" value="Gfo/Idh/MocA-like_OxRdtase_N"/>
</dbReference>
<protein>
    <submittedName>
        <fullName evidence="3">Gfo/Idh/MocA family oxidoreductase</fullName>
    </submittedName>
</protein>
<dbReference type="AlphaFoldDB" id="A0A4R5CC38"/>
<reference evidence="3 4" key="1">
    <citation type="submission" date="2019-03" db="EMBL/GenBank/DDBJ databases">
        <title>Draft genome sequences of novel Actinobacteria.</title>
        <authorList>
            <person name="Sahin N."/>
            <person name="Ay H."/>
            <person name="Saygin H."/>
        </authorList>
    </citation>
    <scope>NUCLEOTIDE SEQUENCE [LARGE SCALE GENOMIC DNA]</scope>
    <source>
        <strain evidence="3 4">H3C3</strain>
    </source>
</reference>
<organism evidence="3 4">
    <name type="scientific">Actinomadura rubrisoli</name>
    <dbReference type="NCBI Taxonomy" id="2530368"/>
    <lineage>
        <taxon>Bacteria</taxon>
        <taxon>Bacillati</taxon>
        <taxon>Actinomycetota</taxon>
        <taxon>Actinomycetes</taxon>
        <taxon>Streptosporangiales</taxon>
        <taxon>Thermomonosporaceae</taxon>
        <taxon>Actinomadura</taxon>
    </lineage>
</organism>
<dbReference type="GO" id="GO:0000166">
    <property type="term" value="F:nucleotide binding"/>
    <property type="evidence" value="ECO:0007669"/>
    <property type="project" value="InterPro"/>
</dbReference>
<proteinExistence type="predicted"/>
<dbReference type="EMBL" id="SMKU01000006">
    <property type="protein sequence ID" value="TDD96419.1"/>
    <property type="molecule type" value="Genomic_DNA"/>
</dbReference>
<evidence type="ECO:0000313" key="4">
    <source>
        <dbReference type="Proteomes" id="UP000294513"/>
    </source>
</evidence>
<dbReference type="Gene3D" id="3.30.360.10">
    <property type="entry name" value="Dihydrodipicolinate Reductase, domain 2"/>
    <property type="match status" value="1"/>
</dbReference>
<dbReference type="PANTHER" id="PTHR43377:SF1">
    <property type="entry name" value="BILIVERDIN REDUCTASE A"/>
    <property type="match status" value="1"/>
</dbReference>
<dbReference type="Pfam" id="PF01408">
    <property type="entry name" value="GFO_IDH_MocA"/>
    <property type="match status" value="1"/>
</dbReference>
<sequence length="358" mass="37492">MESDSILQSNGDPVGVVLVGAGGIADRHLAALAAHPGFALTGIVDTAAERAREVAGAQGGAAWTTDLTEALAWPRAEAFVVCTPNHTHAPIALPIAAAGRHLMIEKPLATTVADARRVVAAFEAGGGALLVAHTHRFYEYGRTVKAAIDEGAIGRPVLVRLAFLGGWVWPDWRSWILDPDRSGGHALHNGVHLLDLVTWWIGRTPDRVYARGHRRTAAELDVHDYLEMVVTYDDGATAICEMSRGHRPAGLNHRDVVVQGTAGLLTFPWDGAGSVLIDEHGAGTLPGPQNDGFLDQFDAWHIAIRGGPSAVSGPDGVLAVALGVAAERSIATGQPVELADVLGDPGEPSELAESGGLT</sequence>
<feature type="domain" description="Gfo/Idh/MocA-like oxidoreductase N-terminal" evidence="1">
    <location>
        <begin position="15"/>
        <end position="133"/>
    </location>
</feature>
<comment type="caution">
    <text evidence="3">The sequence shown here is derived from an EMBL/GenBank/DDBJ whole genome shotgun (WGS) entry which is preliminary data.</text>
</comment>
<dbReference type="InterPro" id="IPR051450">
    <property type="entry name" value="Gfo/Idh/MocA_Oxidoreductases"/>
</dbReference>
<dbReference type="InterPro" id="IPR036291">
    <property type="entry name" value="NAD(P)-bd_dom_sf"/>
</dbReference>
<dbReference type="Pfam" id="PF22725">
    <property type="entry name" value="GFO_IDH_MocA_C3"/>
    <property type="match status" value="1"/>
</dbReference>
<dbReference type="InterPro" id="IPR055170">
    <property type="entry name" value="GFO_IDH_MocA-like_dom"/>
</dbReference>
<keyword evidence="4" id="KW-1185">Reference proteome</keyword>
<feature type="domain" description="GFO/IDH/MocA-like oxidoreductase" evidence="2">
    <location>
        <begin position="142"/>
        <end position="265"/>
    </location>
</feature>
<evidence type="ECO:0000313" key="3">
    <source>
        <dbReference type="EMBL" id="TDD96419.1"/>
    </source>
</evidence>
<evidence type="ECO:0000259" key="2">
    <source>
        <dbReference type="Pfam" id="PF22725"/>
    </source>
</evidence>
<evidence type="ECO:0000259" key="1">
    <source>
        <dbReference type="Pfam" id="PF01408"/>
    </source>
</evidence>
<dbReference type="RefSeq" id="WP_131889170.1">
    <property type="nucleotide sequence ID" value="NZ_SMKU01000006.1"/>
</dbReference>
<accession>A0A4R5CC38</accession>